<comment type="caution">
    <text evidence="2">The sequence shown here is derived from an EMBL/GenBank/DDBJ whole genome shotgun (WGS) entry which is preliminary data.</text>
</comment>
<protein>
    <submittedName>
        <fullName evidence="2">Uncharacterized protein</fullName>
    </submittedName>
</protein>
<keyword evidence="3" id="KW-1185">Reference proteome</keyword>
<dbReference type="PATRIC" id="fig|887901.3.peg.344"/>
<evidence type="ECO:0000256" key="1">
    <source>
        <dbReference type="SAM" id="MobiDB-lite"/>
    </source>
</evidence>
<dbReference type="EMBL" id="JDFF01000008">
    <property type="protein sequence ID" value="EWC93186.1"/>
    <property type="molecule type" value="Genomic_DNA"/>
</dbReference>
<organism evidence="2 3">
    <name type="scientific">Porphyromonas catoniae ATCC 51270</name>
    <dbReference type="NCBI Taxonomy" id="887901"/>
    <lineage>
        <taxon>Bacteria</taxon>
        <taxon>Pseudomonadati</taxon>
        <taxon>Bacteroidota</taxon>
        <taxon>Bacteroidia</taxon>
        <taxon>Bacteroidales</taxon>
        <taxon>Porphyromonadaceae</taxon>
        <taxon>Porphyromonas</taxon>
    </lineage>
</organism>
<feature type="compositionally biased region" description="Basic residues" evidence="1">
    <location>
        <begin position="39"/>
        <end position="54"/>
    </location>
</feature>
<gene>
    <name evidence="2" type="ORF">HMPREF0636_1182</name>
</gene>
<reference evidence="2 3" key="1">
    <citation type="submission" date="2014-01" db="EMBL/GenBank/DDBJ databases">
        <authorList>
            <person name="Durkin A.S."/>
            <person name="McCorrison J."/>
            <person name="Torralba M."/>
            <person name="Gillis M."/>
            <person name="Haft D.H."/>
            <person name="Methe B."/>
            <person name="Sutton G."/>
            <person name="Nelson K.E."/>
        </authorList>
    </citation>
    <scope>NUCLEOTIDE SEQUENCE [LARGE SCALE GENOMIC DNA]</scope>
    <source>
        <strain evidence="2 3">ATCC 51270</strain>
    </source>
</reference>
<sequence>MNDLRNRRYKVSFPPPQMYLLGSVTFLLPYQTNLSSPTNKKHNKLTQNKIKHPPKATSTTYHNSLKRLTITRPSDLP</sequence>
<name>Z4WUJ7_9PORP</name>
<accession>Z4WUJ7</accession>
<dbReference type="Proteomes" id="UP000023482">
    <property type="component" value="Unassembled WGS sequence"/>
</dbReference>
<proteinExistence type="predicted"/>
<evidence type="ECO:0000313" key="3">
    <source>
        <dbReference type="Proteomes" id="UP000023482"/>
    </source>
</evidence>
<evidence type="ECO:0000313" key="2">
    <source>
        <dbReference type="EMBL" id="EWC93186.1"/>
    </source>
</evidence>
<dbReference type="AlphaFoldDB" id="Z4WUJ7"/>
<feature type="region of interest" description="Disordered" evidence="1">
    <location>
        <begin position="34"/>
        <end position="77"/>
    </location>
</feature>